<dbReference type="GO" id="GO:0009279">
    <property type="term" value="C:cell outer membrane"/>
    <property type="evidence" value="ECO:0007669"/>
    <property type="project" value="UniProtKB-SubCell"/>
</dbReference>
<evidence type="ECO:0000256" key="2">
    <source>
        <dbReference type="ARBA" id="ARBA00022448"/>
    </source>
</evidence>
<keyword evidence="6 7" id="KW-0998">Cell outer membrane</keyword>
<keyword evidence="3 7" id="KW-1134">Transmembrane beta strand</keyword>
<evidence type="ECO:0000256" key="4">
    <source>
        <dbReference type="ARBA" id="ARBA00022692"/>
    </source>
</evidence>
<feature type="chain" id="PRO_5035198785" evidence="8">
    <location>
        <begin position="26"/>
        <end position="1075"/>
    </location>
</feature>
<evidence type="ECO:0000256" key="7">
    <source>
        <dbReference type="PROSITE-ProRule" id="PRU01360"/>
    </source>
</evidence>
<dbReference type="Gene3D" id="2.170.130.10">
    <property type="entry name" value="TonB-dependent receptor, plug domain"/>
    <property type="match status" value="1"/>
</dbReference>
<evidence type="ECO:0000256" key="1">
    <source>
        <dbReference type="ARBA" id="ARBA00004571"/>
    </source>
</evidence>
<keyword evidence="2 7" id="KW-0813">Transport</keyword>
<evidence type="ECO:0000313" key="11">
    <source>
        <dbReference type="Proteomes" id="UP000612329"/>
    </source>
</evidence>
<dbReference type="SUPFAM" id="SSF56935">
    <property type="entry name" value="Porins"/>
    <property type="match status" value="1"/>
</dbReference>
<feature type="domain" description="TonB-dependent receptor plug" evidence="9">
    <location>
        <begin position="120"/>
        <end position="228"/>
    </location>
</feature>
<dbReference type="InterPro" id="IPR039426">
    <property type="entry name" value="TonB-dep_rcpt-like"/>
</dbReference>
<evidence type="ECO:0000256" key="8">
    <source>
        <dbReference type="SAM" id="SignalP"/>
    </source>
</evidence>
<dbReference type="Pfam" id="PF07715">
    <property type="entry name" value="Plug"/>
    <property type="match status" value="1"/>
</dbReference>
<accession>A0A8J3FIW0</accession>
<keyword evidence="11" id="KW-1185">Reference proteome</keyword>
<gene>
    <name evidence="10" type="ORF">GCM10007962_30580</name>
</gene>
<evidence type="ECO:0000313" key="10">
    <source>
        <dbReference type="EMBL" id="GGK34008.1"/>
    </source>
</evidence>
<organism evidence="10 11">
    <name type="scientific">Yeosuana aromativorans</name>
    <dbReference type="NCBI Taxonomy" id="288019"/>
    <lineage>
        <taxon>Bacteria</taxon>
        <taxon>Pseudomonadati</taxon>
        <taxon>Bacteroidota</taxon>
        <taxon>Flavobacteriia</taxon>
        <taxon>Flavobacteriales</taxon>
        <taxon>Flavobacteriaceae</taxon>
        <taxon>Yeosuana</taxon>
    </lineage>
</organism>
<dbReference type="InterPro" id="IPR008969">
    <property type="entry name" value="CarboxyPept-like_regulatory"/>
</dbReference>
<feature type="signal peptide" evidence="8">
    <location>
        <begin position="1"/>
        <end position="25"/>
    </location>
</feature>
<reference evidence="10" key="2">
    <citation type="submission" date="2020-09" db="EMBL/GenBank/DDBJ databases">
        <authorList>
            <person name="Sun Q."/>
            <person name="Ohkuma M."/>
        </authorList>
    </citation>
    <scope>NUCLEOTIDE SEQUENCE</scope>
    <source>
        <strain evidence="10">JCM 12862</strain>
    </source>
</reference>
<proteinExistence type="inferred from homology"/>
<dbReference type="Gene3D" id="2.60.40.1120">
    <property type="entry name" value="Carboxypeptidase-like, regulatory domain"/>
    <property type="match status" value="1"/>
</dbReference>
<dbReference type="RefSeq" id="WP_188654760.1">
    <property type="nucleotide sequence ID" value="NZ_BMNR01000009.1"/>
</dbReference>
<comment type="caution">
    <text evidence="10">The sequence shown here is derived from an EMBL/GenBank/DDBJ whole genome shotgun (WGS) entry which is preliminary data.</text>
</comment>
<evidence type="ECO:0000256" key="5">
    <source>
        <dbReference type="ARBA" id="ARBA00023136"/>
    </source>
</evidence>
<dbReference type="NCBIfam" id="TIGR04056">
    <property type="entry name" value="OMP_RagA_SusC"/>
    <property type="match status" value="1"/>
</dbReference>
<dbReference type="PROSITE" id="PS52016">
    <property type="entry name" value="TONB_DEPENDENT_REC_3"/>
    <property type="match status" value="1"/>
</dbReference>
<protein>
    <submittedName>
        <fullName evidence="10">SusC/RagA family TonB-linked outer membrane protein</fullName>
    </submittedName>
</protein>
<dbReference type="Proteomes" id="UP000612329">
    <property type="component" value="Unassembled WGS sequence"/>
</dbReference>
<comment type="subcellular location">
    <subcellularLocation>
        <location evidence="1 7">Cell outer membrane</location>
        <topology evidence="1 7">Multi-pass membrane protein</topology>
    </subcellularLocation>
</comment>
<dbReference type="InterPro" id="IPR023996">
    <property type="entry name" value="TonB-dep_OMP_SusC/RagA"/>
</dbReference>
<sequence length="1075" mass="119454">MRRNYNFLKIILPIFFLATSFTGFGQQKTVSGTITSSVDGQPIPGATVVIKGTASGVVSNFDGNYSIDNVSETSILEFSFLGYKAQEIPVQGLTTINVVLVEDNTQLDEVVVTGFTSQSKATVTTAITKVDAESLQNTPVGGASIDALQGRVSGVTILRTTGRSGDTPVIQIRGGTTPGLSGDSPLFIVDGFVQDDLGDTDMNDIEEFTVLKDAAAAAIYGARAGNGVIIIKTKRGQKGKFSVSLKYSHEDQNVDRFKIDWLTPEEEIYFARLGFVTYENPLGAIFHERNNWWSAPQAYDSNNASLLRWADDVMANNGGVIPNGYVTTADPITGRLLAWKPSNWEARTLTPGNSDSYVININGGNDKAVYNLTGSYFDNKGIGVYNSYKRYYLKASTDINLAGNLKAGSSFRYSLTDTQTGEGNSWYERSGRLPTTARYFNDDGTFFQNDSGKRNPDFTEQYLTRGRYNTDMTFNTYLEWEIIPDLKLKPSAFFRQRTYSYLSFNKANSLDGDRRDQAGRNDNTLDTQFEAILTYNKTILEDHNFGFLAGTSFQNGYDYVVSGSAFGSPSDLIPIILSSSPNEENDVSTSYIKTAQQSWFGQITYNYKRKYLLNSTFRKDGAYQFTDKFKFGLFSGISGGWNIHAENWYAGTKLSNILSKAKLSISYGESGKNNLSILDTQGAYETTSYAGQTGIRQSTLINENLKWETTKENDYRFEFSLLKENPINLSVEYYNKKAIDKLFVEPLPNYTGFTGIRQNIGDFESKGLEVGFNATPVKTLNFKWSLQGFADFVISRKTLKLPENGNPNNRIGGTLVYNPDDPTGDPISVGGTAEGEETNDLYVYANDGVIGSWEEADAYNAMVSFDELSNQRNRRGDMKVPGNYKWKDLNGDGIINSLDRYKIGNSNWRQHYSFGNTFTYTSPIGEFSLSILLESYTGHYVYDFNNPRVYSQAQGQDRIGAAIRDSYLQPGDEVSGIAQYNWADLHVMNNFQRLDDKFTQKGDFISIRNVTLNYTLPKEWVKPIGAESIKAYVVGTNLGYLTEYKGLNPEAFGTDSLGGTPPPPETVSFGVEVKF</sequence>
<dbReference type="EMBL" id="BMNR01000009">
    <property type="protein sequence ID" value="GGK34008.1"/>
    <property type="molecule type" value="Genomic_DNA"/>
</dbReference>
<dbReference type="InterPro" id="IPR037066">
    <property type="entry name" value="Plug_dom_sf"/>
</dbReference>
<keyword evidence="5 7" id="KW-0472">Membrane</keyword>
<dbReference type="Gene3D" id="2.40.170.20">
    <property type="entry name" value="TonB-dependent receptor, beta-barrel domain"/>
    <property type="match status" value="1"/>
</dbReference>
<evidence type="ECO:0000256" key="6">
    <source>
        <dbReference type="ARBA" id="ARBA00023237"/>
    </source>
</evidence>
<dbReference type="InterPro" id="IPR036942">
    <property type="entry name" value="Beta-barrel_TonB_sf"/>
</dbReference>
<dbReference type="Pfam" id="PF13715">
    <property type="entry name" value="CarbopepD_reg_2"/>
    <property type="match status" value="1"/>
</dbReference>
<dbReference type="InterPro" id="IPR012910">
    <property type="entry name" value="Plug_dom"/>
</dbReference>
<dbReference type="InterPro" id="IPR023997">
    <property type="entry name" value="TonB-dep_OMP_SusC/RagA_CS"/>
</dbReference>
<keyword evidence="8" id="KW-0732">Signal</keyword>
<comment type="similarity">
    <text evidence="7">Belongs to the TonB-dependent receptor family.</text>
</comment>
<dbReference type="NCBIfam" id="TIGR04057">
    <property type="entry name" value="SusC_RagA_signa"/>
    <property type="match status" value="1"/>
</dbReference>
<evidence type="ECO:0000259" key="9">
    <source>
        <dbReference type="Pfam" id="PF07715"/>
    </source>
</evidence>
<dbReference type="SUPFAM" id="SSF49464">
    <property type="entry name" value="Carboxypeptidase regulatory domain-like"/>
    <property type="match status" value="1"/>
</dbReference>
<evidence type="ECO:0000256" key="3">
    <source>
        <dbReference type="ARBA" id="ARBA00022452"/>
    </source>
</evidence>
<keyword evidence="4 7" id="KW-0812">Transmembrane</keyword>
<dbReference type="AlphaFoldDB" id="A0A8J3FIW0"/>
<name>A0A8J3FIW0_9FLAO</name>
<reference evidence="10" key="1">
    <citation type="journal article" date="2014" name="Int. J. Syst. Evol. Microbiol.">
        <title>Complete genome sequence of Corynebacterium casei LMG S-19264T (=DSM 44701T), isolated from a smear-ripened cheese.</title>
        <authorList>
            <consortium name="US DOE Joint Genome Institute (JGI-PGF)"/>
            <person name="Walter F."/>
            <person name="Albersmeier A."/>
            <person name="Kalinowski J."/>
            <person name="Ruckert C."/>
        </authorList>
    </citation>
    <scope>NUCLEOTIDE SEQUENCE</scope>
    <source>
        <strain evidence="10">JCM 12862</strain>
    </source>
</reference>